<dbReference type="EMBL" id="ML211292">
    <property type="protein sequence ID" value="TFK84816.1"/>
    <property type="molecule type" value="Genomic_DNA"/>
</dbReference>
<dbReference type="AlphaFoldDB" id="A0A5C3P586"/>
<evidence type="ECO:0000313" key="1">
    <source>
        <dbReference type="EMBL" id="TFK84816.1"/>
    </source>
</evidence>
<gene>
    <name evidence="1" type="ORF">K466DRAFT_212947</name>
</gene>
<accession>A0A5C3P586</accession>
<reference evidence="1 2" key="1">
    <citation type="journal article" date="2019" name="Nat. Ecol. Evol.">
        <title>Megaphylogeny resolves global patterns of mushroom evolution.</title>
        <authorList>
            <person name="Varga T."/>
            <person name="Krizsan K."/>
            <person name="Foldi C."/>
            <person name="Dima B."/>
            <person name="Sanchez-Garcia M."/>
            <person name="Sanchez-Ramirez S."/>
            <person name="Szollosi G.J."/>
            <person name="Szarkandi J.G."/>
            <person name="Papp V."/>
            <person name="Albert L."/>
            <person name="Andreopoulos W."/>
            <person name="Angelini C."/>
            <person name="Antonin V."/>
            <person name="Barry K.W."/>
            <person name="Bougher N.L."/>
            <person name="Buchanan P."/>
            <person name="Buyck B."/>
            <person name="Bense V."/>
            <person name="Catcheside P."/>
            <person name="Chovatia M."/>
            <person name="Cooper J."/>
            <person name="Damon W."/>
            <person name="Desjardin D."/>
            <person name="Finy P."/>
            <person name="Geml J."/>
            <person name="Haridas S."/>
            <person name="Hughes K."/>
            <person name="Justo A."/>
            <person name="Karasinski D."/>
            <person name="Kautmanova I."/>
            <person name="Kiss B."/>
            <person name="Kocsube S."/>
            <person name="Kotiranta H."/>
            <person name="LaButti K.M."/>
            <person name="Lechner B.E."/>
            <person name="Liimatainen K."/>
            <person name="Lipzen A."/>
            <person name="Lukacs Z."/>
            <person name="Mihaltcheva S."/>
            <person name="Morgado L.N."/>
            <person name="Niskanen T."/>
            <person name="Noordeloos M.E."/>
            <person name="Ohm R.A."/>
            <person name="Ortiz-Santana B."/>
            <person name="Ovrebo C."/>
            <person name="Racz N."/>
            <person name="Riley R."/>
            <person name="Savchenko A."/>
            <person name="Shiryaev A."/>
            <person name="Soop K."/>
            <person name="Spirin V."/>
            <person name="Szebenyi C."/>
            <person name="Tomsovsky M."/>
            <person name="Tulloss R.E."/>
            <person name="Uehling J."/>
            <person name="Grigoriev I.V."/>
            <person name="Vagvolgyi C."/>
            <person name="Papp T."/>
            <person name="Martin F.M."/>
            <person name="Miettinen O."/>
            <person name="Hibbett D.S."/>
            <person name="Nagy L.G."/>
        </authorList>
    </citation>
    <scope>NUCLEOTIDE SEQUENCE [LARGE SCALE GENOMIC DNA]</scope>
    <source>
        <strain evidence="1 2">HHB13444</strain>
    </source>
</reference>
<dbReference type="InParanoid" id="A0A5C3P586"/>
<dbReference type="Proteomes" id="UP000308197">
    <property type="component" value="Unassembled WGS sequence"/>
</dbReference>
<keyword evidence="2" id="KW-1185">Reference proteome</keyword>
<evidence type="ECO:0000313" key="2">
    <source>
        <dbReference type="Proteomes" id="UP000308197"/>
    </source>
</evidence>
<organism evidence="1 2">
    <name type="scientific">Polyporus arcularius HHB13444</name>
    <dbReference type="NCBI Taxonomy" id="1314778"/>
    <lineage>
        <taxon>Eukaryota</taxon>
        <taxon>Fungi</taxon>
        <taxon>Dikarya</taxon>
        <taxon>Basidiomycota</taxon>
        <taxon>Agaricomycotina</taxon>
        <taxon>Agaricomycetes</taxon>
        <taxon>Polyporales</taxon>
        <taxon>Polyporaceae</taxon>
        <taxon>Polyporus</taxon>
    </lineage>
</organism>
<protein>
    <submittedName>
        <fullName evidence="1">Uncharacterized protein</fullName>
    </submittedName>
</protein>
<sequence>MRSKAVSMLSRTEFETEILAQAAFGDLELLDGPLPTAAGDDGGSDSVLVRLRAQGATSILPTTSRLRRRKFSGQRLRSFSPRRRPLGLGEGSRRWQLRLIGFGLHLDYECKLTHLGCSSQGSRTGTCWTMRCVSWSRLTSFV</sequence>
<proteinExistence type="predicted"/>
<name>A0A5C3P586_9APHY</name>